<dbReference type="EMBL" id="WIVE01000015">
    <property type="protein sequence ID" value="MQX36251.1"/>
    <property type="molecule type" value="Genomic_DNA"/>
</dbReference>
<evidence type="ECO:0000313" key="2">
    <source>
        <dbReference type="Proteomes" id="UP000434582"/>
    </source>
</evidence>
<dbReference type="Proteomes" id="UP000434582">
    <property type="component" value="Unassembled WGS sequence"/>
</dbReference>
<dbReference type="Gene3D" id="3.30.56.110">
    <property type="entry name" value="Protein of unknown function DUF2237"/>
    <property type="match status" value="1"/>
</dbReference>
<keyword evidence="2" id="KW-1185">Reference proteome</keyword>
<accession>A0A7X1ZCX4</accession>
<dbReference type="InterPro" id="IPR018714">
    <property type="entry name" value="DUF2237"/>
</dbReference>
<dbReference type="OrthoDB" id="9792525at2"/>
<reference evidence="1 2" key="1">
    <citation type="submission" date="2019-10" db="EMBL/GenBank/DDBJ databases">
        <title>Draft whole-genome sequence of the purple nonsulfur photosynthetic bacterium Roseospira navarrensis DSM 15114.</title>
        <authorList>
            <person name="Kyndt J.A."/>
            <person name="Meyer T.E."/>
        </authorList>
    </citation>
    <scope>NUCLEOTIDE SEQUENCE [LARGE SCALE GENOMIC DNA]</scope>
    <source>
        <strain evidence="1 2">DSM 15114</strain>
    </source>
</reference>
<gene>
    <name evidence="1" type="ORF">GHC57_06940</name>
</gene>
<dbReference type="PANTHER" id="PTHR37466">
    <property type="entry name" value="SLR1628 PROTEIN"/>
    <property type="match status" value="1"/>
</dbReference>
<dbReference type="PANTHER" id="PTHR37466:SF1">
    <property type="entry name" value="SLR1628 PROTEIN"/>
    <property type="match status" value="1"/>
</dbReference>
<organism evidence="1 2">
    <name type="scientific">Roseospira navarrensis</name>
    <dbReference type="NCBI Taxonomy" id="140058"/>
    <lineage>
        <taxon>Bacteria</taxon>
        <taxon>Pseudomonadati</taxon>
        <taxon>Pseudomonadota</taxon>
        <taxon>Alphaproteobacteria</taxon>
        <taxon>Rhodospirillales</taxon>
        <taxon>Rhodospirillaceae</taxon>
        <taxon>Roseospira</taxon>
    </lineage>
</organism>
<comment type="caution">
    <text evidence="1">The sequence shown here is derived from an EMBL/GenBank/DDBJ whole genome shotgun (WGS) entry which is preliminary data.</text>
</comment>
<dbReference type="Pfam" id="PF09996">
    <property type="entry name" value="DUF2237"/>
    <property type="match status" value="1"/>
</dbReference>
<dbReference type="AlphaFoldDB" id="A0A7X1ZCX4"/>
<name>A0A7X1ZCX4_9PROT</name>
<proteinExistence type="predicted"/>
<evidence type="ECO:0000313" key="1">
    <source>
        <dbReference type="EMBL" id="MQX36251.1"/>
    </source>
</evidence>
<dbReference type="RefSeq" id="WP_153342557.1">
    <property type="nucleotide sequence ID" value="NZ_WIVE01000015.1"/>
</dbReference>
<protein>
    <submittedName>
        <fullName evidence="1">DUF2237 family protein</fullName>
    </submittedName>
</protein>
<sequence length="126" mass="13934">MPNQIADPRNVLGGRLEPCSMRPLTGFFRDGCCNTGAADMGAHTVCAVMTLEFLEFSRRAGNDLLTPRPEFGFPGLKQGDRWCLCATRWLEAFEAGLAPPVVLEATHERALEVLELPELKAYRARV</sequence>